<dbReference type="CDD" id="cd07715">
    <property type="entry name" value="TaR3-like_MBL-fold"/>
    <property type="match status" value="1"/>
</dbReference>
<evidence type="ECO:0000259" key="1">
    <source>
        <dbReference type="Pfam" id="PF12706"/>
    </source>
</evidence>
<sequence length="322" mass="35696">MKARIWGARGSLPVALTHKQVRAKLVKALQGAVGRDLDTPQKIEDYIDNDLGFEVAGTYGGNSSCVEVEAWDTDAIHEHIVLDLGSGARPLAGSKLARYGPGKPQTYHVFMSHLHWDHIMGFPFFTPAYIPGNRIIIYGCHKDLETAFRRQQEPISFPVAFHQLGATIEFVTMEPGVPLTVRDVTVTAKLQLHAGDSYGYRLEHGGKTLIYSTDSEHKLDNAAERVAFVDFFRDADLVIFDAMYSLADSISVKADWGHSSNVVGVELCQLAGVHKLCLFHHEPIYDDAQISRVLAETRRYAEITGEAPLEIVSAYDGMEIEL</sequence>
<dbReference type="GO" id="GO:0016787">
    <property type="term" value="F:hydrolase activity"/>
    <property type="evidence" value="ECO:0007669"/>
    <property type="project" value="UniProtKB-KW"/>
</dbReference>
<gene>
    <name evidence="2" type="ORF">GM676_02540</name>
</gene>
<reference evidence="2 3" key="1">
    <citation type="submission" date="2019-11" db="EMBL/GenBank/DDBJ databases">
        <title>Type strains purchased from KCTC, JCM and DSMZ.</title>
        <authorList>
            <person name="Lu H."/>
        </authorList>
    </citation>
    <scope>NUCLEOTIDE SEQUENCE [LARGE SCALE GENOMIC DNA]</scope>
    <source>
        <strain evidence="2 3">KCTC 22382</strain>
    </source>
</reference>
<comment type="caution">
    <text evidence="2">The sequence shown here is derived from an EMBL/GenBank/DDBJ whole genome shotgun (WGS) entry which is preliminary data.</text>
</comment>
<dbReference type="OrthoDB" id="9803916at2"/>
<dbReference type="AlphaFoldDB" id="A0A6L6PBS5"/>
<name>A0A6L6PBS5_9BURK</name>
<keyword evidence="2" id="KW-0378">Hydrolase</keyword>
<dbReference type="PANTHER" id="PTHR42663:SF4">
    <property type="entry name" value="SLL1036 PROTEIN"/>
    <property type="match status" value="1"/>
</dbReference>
<dbReference type="Gene3D" id="3.60.15.10">
    <property type="entry name" value="Ribonuclease Z/Hydroxyacylglutathione hydrolase-like"/>
    <property type="match status" value="1"/>
</dbReference>
<accession>A0A6L6PBS5</accession>
<proteinExistence type="predicted"/>
<feature type="domain" description="Metallo-beta-lactamase" evidence="1">
    <location>
        <begin position="105"/>
        <end position="281"/>
    </location>
</feature>
<evidence type="ECO:0000313" key="2">
    <source>
        <dbReference type="EMBL" id="MTV36460.1"/>
    </source>
</evidence>
<dbReference type="PANTHER" id="PTHR42663">
    <property type="entry name" value="HYDROLASE C777.06C-RELATED-RELATED"/>
    <property type="match status" value="1"/>
</dbReference>
<dbReference type="InterPro" id="IPR036866">
    <property type="entry name" value="RibonucZ/Hydroxyglut_hydro"/>
</dbReference>
<keyword evidence="3" id="KW-1185">Reference proteome</keyword>
<dbReference type="RefSeq" id="WP_155461792.1">
    <property type="nucleotide sequence ID" value="NZ_WNKY01000001.1"/>
</dbReference>
<dbReference type="EMBL" id="WNKY01000001">
    <property type="protein sequence ID" value="MTV36460.1"/>
    <property type="molecule type" value="Genomic_DNA"/>
</dbReference>
<protein>
    <submittedName>
        <fullName evidence="2">MBL fold metallo-hydrolase</fullName>
    </submittedName>
</protein>
<dbReference type="InterPro" id="IPR001279">
    <property type="entry name" value="Metallo-B-lactamas"/>
</dbReference>
<dbReference type="Pfam" id="PF12706">
    <property type="entry name" value="Lactamase_B_2"/>
    <property type="match status" value="1"/>
</dbReference>
<evidence type="ECO:0000313" key="3">
    <source>
        <dbReference type="Proteomes" id="UP000475582"/>
    </source>
</evidence>
<dbReference type="Proteomes" id="UP000475582">
    <property type="component" value="Unassembled WGS sequence"/>
</dbReference>
<dbReference type="SUPFAM" id="SSF56281">
    <property type="entry name" value="Metallo-hydrolase/oxidoreductase"/>
    <property type="match status" value="1"/>
</dbReference>
<organism evidence="2 3">
    <name type="scientific">Duganella radicis</name>
    <dbReference type="NCBI Taxonomy" id="551988"/>
    <lineage>
        <taxon>Bacteria</taxon>
        <taxon>Pseudomonadati</taxon>
        <taxon>Pseudomonadota</taxon>
        <taxon>Betaproteobacteria</taxon>
        <taxon>Burkholderiales</taxon>
        <taxon>Oxalobacteraceae</taxon>
        <taxon>Telluria group</taxon>
        <taxon>Duganella</taxon>
    </lineage>
</organism>